<sequence>MFADMSWVLWVMFMMTTVLAVPLYSLQRIDEDPDVVMQKMVALCSKSIGSNTMVDSLVAQLCANIRM</sequence>
<keyword evidence="3" id="KW-1185">Reference proteome</keyword>
<dbReference type="Proteomes" id="UP000783686">
    <property type="component" value="Unassembled WGS sequence"/>
</dbReference>
<dbReference type="EMBL" id="CAJFDH010000002">
    <property type="protein sequence ID" value="CAD5211960.1"/>
    <property type="molecule type" value="Genomic_DNA"/>
</dbReference>
<keyword evidence="1" id="KW-0812">Transmembrane</keyword>
<evidence type="ECO:0000313" key="3">
    <source>
        <dbReference type="Proteomes" id="UP000614601"/>
    </source>
</evidence>
<name>A0A811K905_9BILA</name>
<protein>
    <submittedName>
        <fullName evidence="2">Uncharacterized protein</fullName>
    </submittedName>
</protein>
<evidence type="ECO:0000313" key="2">
    <source>
        <dbReference type="EMBL" id="CAD5211960.1"/>
    </source>
</evidence>
<gene>
    <name evidence="2" type="ORF">BOKJ2_LOCUS3963</name>
</gene>
<evidence type="ECO:0000256" key="1">
    <source>
        <dbReference type="SAM" id="Phobius"/>
    </source>
</evidence>
<accession>A0A811K905</accession>
<dbReference type="AlphaFoldDB" id="A0A811K905"/>
<dbReference type="EMBL" id="CAJFCW020000002">
    <property type="protein sequence ID" value="CAG9094785.1"/>
    <property type="molecule type" value="Genomic_DNA"/>
</dbReference>
<dbReference type="OrthoDB" id="10425727at2759"/>
<dbReference type="Proteomes" id="UP000614601">
    <property type="component" value="Unassembled WGS sequence"/>
</dbReference>
<keyword evidence="1" id="KW-1133">Transmembrane helix</keyword>
<keyword evidence="1" id="KW-0472">Membrane</keyword>
<proteinExistence type="predicted"/>
<reference evidence="2" key="1">
    <citation type="submission" date="2020-09" db="EMBL/GenBank/DDBJ databases">
        <authorList>
            <person name="Kikuchi T."/>
        </authorList>
    </citation>
    <scope>NUCLEOTIDE SEQUENCE</scope>
    <source>
        <strain evidence="2">SH1</strain>
    </source>
</reference>
<organism evidence="2 3">
    <name type="scientific">Bursaphelenchus okinawaensis</name>
    <dbReference type="NCBI Taxonomy" id="465554"/>
    <lineage>
        <taxon>Eukaryota</taxon>
        <taxon>Metazoa</taxon>
        <taxon>Ecdysozoa</taxon>
        <taxon>Nematoda</taxon>
        <taxon>Chromadorea</taxon>
        <taxon>Rhabditida</taxon>
        <taxon>Tylenchina</taxon>
        <taxon>Tylenchomorpha</taxon>
        <taxon>Aphelenchoidea</taxon>
        <taxon>Aphelenchoididae</taxon>
        <taxon>Bursaphelenchus</taxon>
    </lineage>
</organism>
<feature type="transmembrane region" description="Helical" evidence="1">
    <location>
        <begin position="6"/>
        <end position="26"/>
    </location>
</feature>
<comment type="caution">
    <text evidence="2">The sequence shown here is derived from an EMBL/GenBank/DDBJ whole genome shotgun (WGS) entry which is preliminary data.</text>
</comment>